<feature type="domain" description="Protein N-terminal glutamine amidohydrolase alpha beta roll" evidence="9">
    <location>
        <begin position="14"/>
        <end position="119"/>
    </location>
</feature>
<comment type="function">
    <text evidence="8">Mediates the side-chain deamidation of N-terminal glutamine residues to glutamate, an important step in N-end rule pathway of protein degradation. Conversion of the resulting N-terminal glutamine to glutamate renders the protein susceptible to arginylation, polyubiquitination and degradation as specified by the N-end rule. Does not act on substrates with internal or C-terminal glutamine and does not act on non-glutamine residues in any position.</text>
</comment>
<evidence type="ECO:0000256" key="2">
    <source>
        <dbReference type="ARBA" id="ARBA00011245"/>
    </source>
</evidence>
<dbReference type="EC" id="3.5.1.122" evidence="3 8"/>
<evidence type="ECO:0000256" key="4">
    <source>
        <dbReference type="ARBA" id="ARBA00021247"/>
    </source>
</evidence>
<proteinExistence type="inferred from homology"/>
<evidence type="ECO:0000256" key="8">
    <source>
        <dbReference type="RuleBase" id="RU367082"/>
    </source>
</evidence>
<dbReference type="PANTHER" id="PTHR13035:SF0">
    <property type="entry name" value="PROTEIN N-TERMINAL GLUTAMINE AMIDOHYDROLASE"/>
    <property type="match status" value="1"/>
</dbReference>
<comment type="similarity">
    <text evidence="1 8">Belongs to the NTAQ1 family.</text>
</comment>
<dbReference type="PANTHER" id="PTHR13035">
    <property type="entry name" value="PROTEIN N-TERMINAL GLUTAMINE AMIDOHYDROLASE"/>
    <property type="match status" value="1"/>
</dbReference>
<dbReference type="Gene3D" id="3.10.620.10">
    <property type="entry name" value="Protein N-terminal glutamine amidohydrolase, alpha beta roll"/>
    <property type="match status" value="1"/>
</dbReference>
<dbReference type="InterPro" id="IPR023128">
    <property type="entry name" value="Prot_N_Gln_amidohydro_ab_roll"/>
</dbReference>
<evidence type="ECO:0000313" key="10">
    <source>
        <dbReference type="EMBL" id="KAJ8312595.1"/>
    </source>
</evidence>
<accession>A0ABQ9F8I0</accession>
<evidence type="ECO:0000256" key="6">
    <source>
        <dbReference type="ARBA" id="ARBA00029677"/>
    </source>
</evidence>
<keyword evidence="5 8" id="KW-0378">Hydrolase</keyword>
<evidence type="ECO:0000256" key="3">
    <source>
        <dbReference type="ARBA" id="ARBA00012718"/>
    </source>
</evidence>
<protein>
    <recommendedName>
        <fullName evidence="4 8">Protein N-terminal glutamine amidohydrolase</fullName>
        <ecNumber evidence="3 8">3.5.1.122</ecNumber>
    </recommendedName>
    <alternativeName>
        <fullName evidence="6 8">Protein NH2-terminal glutamine deamidase</fullName>
    </alternativeName>
</protein>
<evidence type="ECO:0000256" key="5">
    <source>
        <dbReference type="ARBA" id="ARBA00022801"/>
    </source>
</evidence>
<comment type="catalytic activity">
    <reaction evidence="7 8">
        <text>N-terminal L-glutaminyl-[protein] + H2O = N-terminal L-glutamyl-[protein] + NH4(+)</text>
        <dbReference type="Rhea" id="RHEA:50680"/>
        <dbReference type="Rhea" id="RHEA-COMP:12668"/>
        <dbReference type="Rhea" id="RHEA-COMP:12777"/>
        <dbReference type="ChEBI" id="CHEBI:15377"/>
        <dbReference type="ChEBI" id="CHEBI:28938"/>
        <dbReference type="ChEBI" id="CHEBI:64721"/>
        <dbReference type="ChEBI" id="CHEBI:64722"/>
        <dbReference type="EC" id="3.5.1.122"/>
    </reaction>
</comment>
<dbReference type="Proteomes" id="UP001217089">
    <property type="component" value="Unassembled WGS sequence"/>
</dbReference>
<keyword evidence="11" id="KW-1185">Reference proteome</keyword>
<organism evidence="10 11">
    <name type="scientific">Tegillarca granosa</name>
    <name type="common">Malaysian cockle</name>
    <name type="synonym">Anadara granosa</name>
    <dbReference type="NCBI Taxonomy" id="220873"/>
    <lineage>
        <taxon>Eukaryota</taxon>
        <taxon>Metazoa</taxon>
        <taxon>Spiralia</taxon>
        <taxon>Lophotrochozoa</taxon>
        <taxon>Mollusca</taxon>
        <taxon>Bivalvia</taxon>
        <taxon>Autobranchia</taxon>
        <taxon>Pteriomorphia</taxon>
        <taxon>Arcoida</taxon>
        <taxon>Arcoidea</taxon>
        <taxon>Arcidae</taxon>
        <taxon>Tegillarca</taxon>
    </lineage>
</organism>
<evidence type="ECO:0000313" key="11">
    <source>
        <dbReference type="Proteomes" id="UP001217089"/>
    </source>
</evidence>
<evidence type="ECO:0000256" key="7">
    <source>
        <dbReference type="ARBA" id="ARBA00048768"/>
    </source>
</evidence>
<gene>
    <name evidence="10" type="ORF">KUTeg_009968</name>
</gene>
<dbReference type="EMBL" id="JARBDR010000440">
    <property type="protein sequence ID" value="KAJ8312595.1"/>
    <property type="molecule type" value="Genomic_DNA"/>
</dbReference>
<name>A0ABQ9F8I0_TEGGR</name>
<comment type="caution">
    <text evidence="10">The sequence shown here is derived from an EMBL/GenBank/DDBJ whole genome shotgun (WGS) entry which is preliminary data.</text>
</comment>
<evidence type="ECO:0000259" key="9">
    <source>
        <dbReference type="Pfam" id="PF09764"/>
    </source>
</evidence>
<evidence type="ECO:0000256" key="1">
    <source>
        <dbReference type="ARBA" id="ARBA00008985"/>
    </source>
</evidence>
<dbReference type="Pfam" id="PF09764">
    <property type="entry name" value="Nt_Gln_amidase"/>
    <property type="match status" value="1"/>
</dbReference>
<sequence length="133" mass="15128">METSEYLVKTPPYLIPLWCQKASNREDKMVCWDYHVIFILANCDKDSMVYDLDTTLSFPCDFKTYAGSGIRPNSILQPQFHSFGIIKADEYLSTFASDRSHMIGEDGSWMSPPPSYPYIILTLAIKTVVANDV</sequence>
<dbReference type="InterPro" id="IPR037132">
    <property type="entry name" value="N_Gln_amidohydro_ab_roll_sf"/>
</dbReference>
<comment type="subunit">
    <text evidence="2 8">Monomer.</text>
</comment>
<reference evidence="10 11" key="1">
    <citation type="submission" date="2022-12" db="EMBL/GenBank/DDBJ databases">
        <title>Chromosome-level genome of Tegillarca granosa.</title>
        <authorList>
            <person name="Kim J."/>
        </authorList>
    </citation>
    <scope>NUCLEOTIDE SEQUENCE [LARGE SCALE GENOMIC DNA]</scope>
    <source>
        <strain evidence="10">Teg-2019</strain>
        <tissue evidence="10">Adductor muscle</tissue>
    </source>
</reference>
<dbReference type="InterPro" id="IPR039733">
    <property type="entry name" value="NTAQ1"/>
</dbReference>